<dbReference type="HOGENOM" id="CLU_606176_0_0_1"/>
<dbReference type="KEGG" id="ptm:GSPATT00001211001"/>
<evidence type="ECO:0000313" key="3">
    <source>
        <dbReference type="Proteomes" id="UP000000600"/>
    </source>
</evidence>
<dbReference type="RefSeq" id="XP_001442406.1">
    <property type="nucleotide sequence ID" value="XM_001442369.1"/>
</dbReference>
<organism evidence="2 3">
    <name type="scientific">Paramecium tetraurelia</name>
    <dbReference type="NCBI Taxonomy" id="5888"/>
    <lineage>
        <taxon>Eukaryota</taxon>
        <taxon>Sar</taxon>
        <taxon>Alveolata</taxon>
        <taxon>Ciliophora</taxon>
        <taxon>Intramacronucleata</taxon>
        <taxon>Oligohymenophorea</taxon>
        <taxon>Peniculida</taxon>
        <taxon>Parameciidae</taxon>
        <taxon>Paramecium</taxon>
    </lineage>
</organism>
<dbReference type="GeneID" id="5028191"/>
<evidence type="ECO:0000256" key="1">
    <source>
        <dbReference type="SAM" id="MobiDB-lite"/>
    </source>
</evidence>
<reference evidence="2 3" key="1">
    <citation type="journal article" date="2006" name="Nature">
        <title>Global trends of whole-genome duplications revealed by the ciliate Paramecium tetraurelia.</title>
        <authorList>
            <consortium name="Genoscope"/>
            <person name="Aury J.-M."/>
            <person name="Jaillon O."/>
            <person name="Duret L."/>
            <person name="Noel B."/>
            <person name="Jubin C."/>
            <person name="Porcel B.M."/>
            <person name="Segurens B."/>
            <person name="Daubin V."/>
            <person name="Anthouard V."/>
            <person name="Aiach N."/>
            <person name="Arnaiz O."/>
            <person name="Billaut A."/>
            <person name="Beisson J."/>
            <person name="Blanc I."/>
            <person name="Bouhouche K."/>
            <person name="Camara F."/>
            <person name="Duharcourt S."/>
            <person name="Guigo R."/>
            <person name="Gogendeau D."/>
            <person name="Katinka M."/>
            <person name="Keller A.-M."/>
            <person name="Kissmehl R."/>
            <person name="Klotz C."/>
            <person name="Koll F."/>
            <person name="Le Moue A."/>
            <person name="Lepere C."/>
            <person name="Malinsky S."/>
            <person name="Nowacki M."/>
            <person name="Nowak J.K."/>
            <person name="Plattner H."/>
            <person name="Poulain J."/>
            <person name="Ruiz F."/>
            <person name="Serrano V."/>
            <person name="Zagulski M."/>
            <person name="Dessen P."/>
            <person name="Betermier M."/>
            <person name="Weissenbach J."/>
            <person name="Scarpelli C."/>
            <person name="Schachter V."/>
            <person name="Sperling L."/>
            <person name="Meyer E."/>
            <person name="Cohen J."/>
            <person name="Wincker P."/>
        </authorList>
    </citation>
    <scope>NUCLEOTIDE SEQUENCE [LARGE SCALE GENOMIC DNA]</scope>
    <source>
        <strain evidence="2 3">Stock d4-2</strain>
    </source>
</reference>
<keyword evidence="3" id="KW-1185">Reference proteome</keyword>
<gene>
    <name evidence="2" type="ORF">GSPATT00001211001</name>
</gene>
<dbReference type="OrthoDB" id="310791at2759"/>
<dbReference type="EMBL" id="CT868207">
    <property type="protein sequence ID" value="CAK75009.1"/>
    <property type="molecule type" value="Genomic_DNA"/>
</dbReference>
<evidence type="ECO:0000313" key="2">
    <source>
        <dbReference type="EMBL" id="CAK75009.1"/>
    </source>
</evidence>
<dbReference type="Proteomes" id="UP000000600">
    <property type="component" value="Unassembled WGS sequence"/>
</dbReference>
<feature type="region of interest" description="Disordered" evidence="1">
    <location>
        <begin position="1"/>
        <end position="23"/>
    </location>
</feature>
<dbReference type="AlphaFoldDB" id="A0CW42"/>
<dbReference type="InParanoid" id="A0CW42"/>
<sequence>MANYREQPLSKGDYHNRVPNNNYHKTTKQLYNEDQNNIENYQQNPRKQHFCLETEDQDRNNRQYYQGNNKYDEPFSNNPYYNRAALDQVCSKSIITIQDQPNRLQDDHLRNELQRDNYNQINQQQEPISKYYNNDQRDRYQEVKNYYYNQNQQSKSILSPKLYSRDIYDQQQEQQKQTQNKQSINQQQKYQKINECVQENPQFGQIQDNQQRQYHYQSQPIQQQFSYQQQPSKEFSCQNAQQYVSNSTRQQVNSTDEHQSQRDVQQQQQRQCVSYQTQSPQRFHQDLPIQKQQQFQQRLQYLEELKSRIPKDEIFYQQVDKRMPQTQQQYRQEQNERINKINPIAAVSRMQRPNDIDQDTYHNSQGQYQQYQYQQREDYLIQSNRNNPNQYLNLYMSNKYDDQGSYQQRNNQHKRTRTPNRYSEDSYERERQQFIQQTSHIKTNSQTINKRK</sequence>
<feature type="region of interest" description="Disordered" evidence="1">
    <location>
        <begin position="401"/>
        <end position="426"/>
    </location>
</feature>
<protein>
    <submittedName>
        <fullName evidence="2">Uncharacterized protein</fullName>
    </submittedName>
</protein>
<accession>A0CW42</accession>
<name>A0CW42_PARTE</name>
<proteinExistence type="predicted"/>
<dbReference type="OMA" id="FIQQTSH"/>